<dbReference type="PANTHER" id="PTHR38340">
    <property type="entry name" value="S-LAYER PROTEIN"/>
    <property type="match status" value="1"/>
</dbReference>
<dbReference type="PRINTS" id="PR00313">
    <property type="entry name" value="CABNDNGRPT"/>
</dbReference>
<gene>
    <name evidence="4" type="ORF">NKI33_33430</name>
</gene>
<dbReference type="RefSeq" id="WP_352658127.1">
    <property type="nucleotide sequence ID" value="NZ_JAMYMY010000006.1"/>
</dbReference>
<comment type="caution">
    <text evidence="4">The sequence shown here is derived from an EMBL/GenBank/DDBJ whole genome shotgun (WGS) entry which is preliminary data.</text>
</comment>
<evidence type="ECO:0000256" key="2">
    <source>
        <dbReference type="ARBA" id="ARBA00022525"/>
    </source>
</evidence>
<dbReference type="EMBL" id="JAMYPJ010000112">
    <property type="protein sequence ID" value="MER8937808.1"/>
    <property type="molecule type" value="Genomic_DNA"/>
</dbReference>
<evidence type="ECO:0000256" key="3">
    <source>
        <dbReference type="SAM" id="MobiDB-lite"/>
    </source>
</evidence>
<dbReference type="SUPFAM" id="SSF51120">
    <property type="entry name" value="beta-Roll"/>
    <property type="match status" value="1"/>
</dbReference>
<comment type="subcellular location">
    <subcellularLocation>
        <location evidence="1">Secreted</location>
    </subcellularLocation>
</comment>
<accession>A0ABV1YRK5</accession>
<keyword evidence="2" id="KW-0964">Secreted</keyword>
<evidence type="ECO:0000313" key="5">
    <source>
        <dbReference type="Proteomes" id="UP001464387"/>
    </source>
</evidence>
<name>A0ABV1YRK5_9HYPH</name>
<evidence type="ECO:0000313" key="4">
    <source>
        <dbReference type="EMBL" id="MER8937808.1"/>
    </source>
</evidence>
<reference evidence="4 5" key="1">
    <citation type="journal article" date="2024" name="Proc. Natl. Acad. Sci. U.S.A.">
        <title>The evolutionary genomics of adaptation to stress in wild rhizobium bacteria.</title>
        <authorList>
            <person name="Kehlet-Delgado H."/>
            <person name="Montoya A.P."/>
            <person name="Jensen K.T."/>
            <person name="Wendlandt C.E."/>
            <person name="Dexheimer C."/>
            <person name="Roberts M."/>
            <person name="Torres Martinez L."/>
            <person name="Friesen M.L."/>
            <person name="Griffitts J.S."/>
            <person name="Porter S.S."/>
        </authorList>
    </citation>
    <scope>NUCLEOTIDE SEQUENCE [LARGE SCALE GENOMIC DNA]</scope>
    <source>
        <strain evidence="4 5">M0729</strain>
    </source>
</reference>
<dbReference type="InterPro" id="IPR011049">
    <property type="entry name" value="Serralysin-like_metalloprot_C"/>
</dbReference>
<dbReference type="Gene3D" id="2.150.10.10">
    <property type="entry name" value="Serralysin-like metalloprotease, C-terminal"/>
    <property type="match status" value="2"/>
</dbReference>
<protein>
    <submittedName>
        <fullName evidence="4">Calcium-binding protein</fullName>
    </submittedName>
</protein>
<evidence type="ECO:0000256" key="1">
    <source>
        <dbReference type="ARBA" id="ARBA00004613"/>
    </source>
</evidence>
<keyword evidence="5" id="KW-1185">Reference proteome</keyword>
<dbReference type="InterPro" id="IPR018511">
    <property type="entry name" value="Hemolysin-typ_Ca-bd_CS"/>
</dbReference>
<dbReference type="Proteomes" id="UP001464387">
    <property type="component" value="Unassembled WGS sequence"/>
</dbReference>
<dbReference type="PANTHER" id="PTHR38340:SF1">
    <property type="entry name" value="S-LAYER PROTEIN"/>
    <property type="match status" value="1"/>
</dbReference>
<sequence length="263" mass="27161">MANIIEGGPGAETLIGTEREDWIEGFQGGDWIDGRGGNDEISGGPGSDRAIGGEGNDRIFGGDGWDDLSGDNGRFNARISGEDNDRLSGGPGQDVLYVGDGQDTLTGGTDNDTFVFQFHNPVPGVVGSKSDITTITDFNPAEDKFAFDAVGLYNDGFGANFVNNASIQSGYPVSSFYSGAASGANGEHVVVITGESFNSASEAASAISGEHAGDIIVYQSSYTDRVATLAYVTADNSAHEFAHLGGVVTVADLGLTASDFTFV</sequence>
<organism evidence="4 5">
    <name type="scientific">Mesorhizobium opportunistum</name>
    <dbReference type="NCBI Taxonomy" id="593909"/>
    <lineage>
        <taxon>Bacteria</taxon>
        <taxon>Pseudomonadati</taxon>
        <taxon>Pseudomonadota</taxon>
        <taxon>Alphaproteobacteria</taxon>
        <taxon>Hyphomicrobiales</taxon>
        <taxon>Phyllobacteriaceae</taxon>
        <taxon>Mesorhizobium</taxon>
    </lineage>
</organism>
<dbReference type="PROSITE" id="PS00330">
    <property type="entry name" value="HEMOLYSIN_CALCIUM"/>
    <property type="match status" value="2"/>
</dbReference>
<feature type="region of interest" description="Disordered" evidence="3">
    <location>
        <begin position="29"/>
        <end position="52"/>
    </location>
</feature>
<dbReference type="Pfam" id="PF00353">
    <property type="entry name" value="HemolysinCabind"/>
    <property type="match status" value="3"/>
</dbReference>
<dbReference type="InterPro" id="IPR001343">
    <property type="entry name" value="Hemolysn_Ca-bd"/>
</dbReference>
<proteinExistence type="predicted"/>
<dbReference type="InterPro" id="IPR050557">
    <property type="entry name" value="RTX_toxin/Mannuronan_C5-epim"/>
</dbReference>